<evidence type="ECO:0000313" key="2">
    <source>
        <dbReference type="EMBL" id="ATL27713.1"/>
    </source>
</evidence>
<evidence type="ECO:0000256" key="1">
    <source>
        <dbReference type="SAM" id="MobiDB-lite"/>
    </source>
</evidence>
<dbReference type="EMBL" id="CP022685">
    <property type="protein sequence ID" value="ATL27713.1"/>
    <property type="molecule type" value="Genomic_DNA"/>
</dbReference>
<organism evidence="2 3">
    <name type="scientific">Streptomyces formicae</name>
    <dbReference type="NCBI Taxonomy" id="1616117"/>
    <lineage>
        <taxon>Bacteria</taxon>
        <taxon>Bacillati</taxon>
        <taxon>Actinomycetota</taxon>
        <taxon>Actinomycetes</taxon>
        <taxon>Kitasatosporales</taxon>
        <taxon>Streptomycetaceae</taxon>
        <taxon>Streptomyces</taxon>
    </lineage>
</organism>
<accession>A0A291Q8B6</accession>
<keyword evidence="3" id="KW-1185">Reference proteome</keyword>
<protein>
    <submittedName>
        <fullName evidence="2">Uncharacterized protein</fullName>
    </submittedName>
</protein>
<feature type="compositionally biased region" description="Polar residues" evidence="1">
    <location>
        <begin position="1"/>
        <end position="17"/>
    </location>
</feature>
<evidence type="ECO:0000313" key="3">
    <source>
        <dbReference type="Proteomes" id="UP000221011"/>
    </source>
</evidence>
<dbReference type="AlphaFoldDB" id="A0A291Q8B6"/>
<proteinExistence type="predicted"/>
<sequence>MTSRTRPTGTLTRNTGRQPVPNRSALTRIPPSTCPAAAPVARTAEYAPSAFTRASPAKWRWIRLSTWGMRTAEPAPCASRKAINSPVPWASPQASDAAVKTASPPR</sequence>
<feature type="region of interest" description="Disordered" evidence="1">
    <location>
        <begin position="76"/>
        <end position="106"/>
    </location>
</feature>
<reference evidence="2 3" key="1">
    <citation type="submission" date="2017-08" db="EMBL/GenBank/DDBJ databases">
        <title>Complete Genome Sequence of Streptomyces formicae KY5, the formicamycin producer.</title>
        <authorList>
            <person name="Holmes N.A."/>
            <person name="Devine R."/>
            <person name="Qin Z."/>
            <person name="Seipke R.F."/>
            <person name="Wilkinson B."/>
            <person name="Hutchings M.I."/>
        </authorList>
    </citation>
    <scope>NUCLEOTIDE SEQUENCE [LARGE SCALE GENOMIC DNA]</scope>
    <source>
        <strain evidence="2 3">KY5</strain>
    </source>
</reference>
<name>A0A291Q8B6_9ACTN</name>
<dbReference type="KEGG" id="sfk:KY5_2695"/>
<feature type="region of interest" description="Disordered" evidence="1">
    <location>
        <begin position="1"/>
        <end position="34"/>
    </location>
</feature>
<gene>
    <name evidence="2" type="ORF">KY5_2695</name>
</gene>
<dbReference type="Proteomes" id="UP000221011">
    <property type="component" value="Chromosome"/>
</dbReference>